<dbReference type="VEuPathDB" id="PlasmoDB:PVW1_110005900"/>
<accession>A0A1G4HEP0</accession>
<organism evidence="3 4">
    <name type="scientific">Plasmodium vivax</name>
    <name type="common">malaria parasite P. vivax</name>
    <dbReference type="NCBI Taxonomy" id="5855"/>
    <lineage>
        <taxon>Eukaryota</taxon>
        <taxon>Sar</taxon>
        <taxon>Alveolata</taxon>
        <taxon>Apicomplexa</taxon>
        <taxon>Aconoidasida</taxon>
        <taxon>Haemosporida</taxon>
        <taxon>Plasmodiidae</taxon>
        <taxon>Plasmodium</taxon>
        <taxon>Plasmodium (Plasmodium)</taxon>
    </lineage>
</organism>
<evidence type="ECO:0000313" key="3">
    <source>
        <dbReference type="EMBL" id="SCO73376.1"/>
    </source>
</evidence>
<gene>
    <name evidence="3" type="ORF">PVC01_110005700</name>
</gene>
<evidence type="ECO:0000256" key="1">
    <source>
        <dbReference type="SAM" id="MobiDB-lite"/>
    </source>
</evidence>
<proteinExistence type="predicted"/>
<dbReference type="Proteomes" id="UP000305196">
    <property type="component" value="Chromosome 11"/>
</dbReference>
<feature type="compositionally biased region" description="Low complexity" evidence="1">
    <location>
        <begin position="333"/>
        <end position="350"/>
    </location>
</feature>
<dbReference type="VEuPathDB" id="PlasmoDB:PVX_005570"/>
<name>A0A1G4HEP0_PLAVI</name>
<keyword evidence="2" id="KW-0472">Membrane</keyword>
<dbReference type="EMBL" id="LT615266">
    <property type="protein sequence ID" value="SCO73376.1"/>
    <property type="molecule type" value="Genomic_DNA"/>
</dbReference>
<dbReference type="AlphaFoldDB" id="A0A1G4HEP0"/>
<keyword evidence="2" id="KW-1133">Transmembrane helix</keyword>
<feature type="region of interest" description="Disordered" evidence="1">
    <location>
        <begin position="326"/>
        <end position="350"/>
    </location>
</feature>
<evidence type="ECO:0000256" key="2">
    <source>
        <dbReference type="SAM" id="Phobius"/>
    </source>
</evidence>
<evidence type="ECO:0000313" key="4">
    <source>
        <dbReference type="Proteomes" id="UP000305196"/>
    </source>
</evidence>
<dbReference type="VEuPathDB" id="PlasmoDB:PVPAM_030027200"/>
<sequence>MVELNFIERKKGIILDEYDYRYNFEELVSSVNNKIEELKKTDDLSKFVHKCKDLGNNLDKHRKECIKCYEGEFVQSHLNFDTAIHSLLSEVTNYGGCPRHWRNEDDDRINLIGELNKFCEEKESYKSHLKKLGIECQEKTKCNKTKNCNTKQLGYKLWLREKQNHFRSKQPIINEYFSGPNPKIKLLHDCNTSNSSLFEDNTNYCNKCVPTESAPNDVANSQYFVTKGIHTFPADNSQYIINDKSDLNYTSQRYGLGNILYYGDILGYNEYDDTHTVTLKDSSCTDNTYNIVQVSPPKVTQTVHDKELSKAREISEVPAAFKLSDVSTSSKISDPSESSESSESSDPFVSSEPFVSPEPFVSSVPFVPSVSSHINGVPETEGSSTLYHYSEKQLPHKIEPPEPSQNGENIMLSEIELPEIVPEAEEMSVKMYFIIIIIIMAIITLAMNLIKYTPLRRKFQKKPKENLNDLETEFQKTLLKGSLEEEKNIYLPYTHL</sequence>
<keyword evidence="2" id="KW-0812">Transmembrane</keyword>
<protein>
    <submittedName>
        <fullName evidence="3">VIR protein</fullName>
    </submittedName>
</protein>
<dbReference type="VEuPathDB" id="PlasmoDB:PVP01_1100500"/>
<reference evidence="3 4" key="1">
    <citation type="submission" date="2016-07" db="EMBL/GenBank/DDBJ databases">
        <authorList>
            <consortium name="Pathogen Informatics"/>
        </authorList>
    </citation>
    <scope>NUCLEOTIDE SEQUENCE [LARGE SCALE GENOMIC DNA]</scope>
</reference>
<feature type="transmembrane region" description="Helical" evidence="2">
    <location>
        <begin position="431"/>
        <end position="450"/>
    </location>
</feature>